<comment type="caution">
    <text evidence="2">The sequence shown here is derived from an EMBL/GenBank/DDBJ whole genome shotgun (WGS) entry which is preliminary data.</text>
</comment>
<keyword evidence="3" id="KW-1185">Reference proteome</keyword>
<evidence type="ECO:0000313" key="3">
    <source>
        <dbReference type="Proteomes" id="UP000037460"/>
    </source>
</evidence>
<proteinExistence type="predicted"/>
<evidence type="ECO:0000313" key="2">
    <source>
        <dbReference type="EMBL" id="KOO30782.1"/>
    </source>
</evidence>
<accession>A0A0M0JWT0</accession>
<organism evidence="2 3">
    <name type="scientific">Chrysochromulina tobinii</name>
    <dbReference type="NCBI Taxonomy" id="1460289"/>
    <lineage>
        <taxon>Eukaryota</taxon>
        <taxon>Haptista</taxon>
        <taxon>Haptophyta</taxon>
        <taxon>Prymnesiophyceae</taxon>
        <taxon>Prymnesiales</taxon>
        <taxon>Chrysochromulinaceae</taxon>
        <taxon>Chrysochromulina</taxon>
    </lineage>
</organism>
<evidence type="ECO:0000256" key="1">
    <source>
        <dbReference type="SAM" id="MobiDB-lite"/>
    </source>
</evidence>
<dbReference type="OrthoDB" id="549564at2759"/>
<name>A0A0M0JWT0_9EUKA</name>
<dbReference type="EMBL" id="JWZX01002164">
    <property type="protein sequence ID" value="KOO30782.1"/>
    <property type="molecule type" value="Genomic_DNA"/>
</dbReference>
<feature type="region of interest" description="Disordered" evidence="1">
    <location>
        <begin position="193"/>
        <end position="263"/>
    </location>
</feature>
<dbReference type="AlphaFoldDB" id="A0A0M0JWT0"/>
<dbReference type="PROSITE" id="PS50096">
    <property type="entry name" value="IQ"/>
    <property type="match status" value="1"/>
</dbReference>
<feature type="compositionally biased region" description="Basic and acidic residues" evidence="1">
    <location>
        <begin position="193"/>
        <end position="208"/>
    </location>
</feature>
<reference evidence="3" key="1">
    <citation type="journal article" date="2015" name="PLoS Genet.">
        <title>Genome Sequence and Transcriptome Analyses of Chrysochromulina tobin: Metabolic Tools for Enhanced Algal Fitness in the Prominent Order Prymnesiales (Haptophyceae).</title>
        <authorList>
            <person name="Hovde B.T."/>
            <person name="Deodato C.R."/>
            <person name="Hunsperger H.M."/>
            <person name="Ryken S.A."/>
            <person name="Yost W."/>
            <person name="Jha R.K."/>
            <person name="Patterson J."/>
            <person name="Monnat R.J. Jr."/>
            <person name="Barlow S.B."/>
            <person name="Starkenburg S.R."/>
            <person name="Cattolico R.A."/>
        </authorList>
    </citation>
    <scope>NUCLEOTIDE SEQUENCE</scope>
    <source>
        <strain evidence="3">CCMP291</strain>
    </source>
</reference>
<dbReference type="Proteomes" id="UP000037460">
    <property type="component" value="Unassembled WGS sequence"/>
</dbReference>
<gene>
    <name evidence="2" type="ORF">Ctob_014393</name>
</gene>
<protein>
    <submittedName>
        <fullName evidence="2">Uncharacterized protein</fullName>
    </submittedName>
</protein>
<feature type="compositionally biased region" description="Basic and acidic residues" evidence="1">
    <location>
        <begin position="248"/>
        <end position="263"/>
    </location>
</feature>
<sequence>MLASLAAVSVAGVILKRIHIRRLSHLCCPLGSLIVLEAETQEQLQSLHKWEQGDKALYSSASIEARYKNRTNKEVYHWLDVWWDSAFERSGSHSGSERPTAMSKQVYVNIYVRVSQAIFEFESEDWEEAELVRLVEEAWDEESGGQGHLTRSQFNDSLFELVDMWTDTVEPAEYVSFLRRLHESCFDSATFEKKMPSQEERMRRSGEHKQRRAAVSVQKSTRKRQKTMAFKVKKEAATRIQARARGVAVREQRVMRQEHRQKP</sequence>